<evidence type="ECO:0000256" key="1">
    <source>
        <dbReference type="SAM" id="MobiDB-lite"/>
    </source>
</evidence>
<reference evidence="2 3" key="1">
    <citation type="submission" date="2015-12" db="EMBL/GenBank/DDBJ databases">
        <title>Draft genome sequence of Moniliophthora roreri, the causal agent of frosty pod rot of cacao.</title>
        <authorList>
            <person name="Aime M.C."/>
            <person name="Diaz-Valderrama J.R."/>
            <person name="Kijpornyongpan T."/>
            <person name="Phillips-Mora W."/>
        </authorList>
    </citation>
    <scope>NUCLEOTIDE SEQUENCE [LARGE SCALE GENOMIC DNA]</scope>
    <source>
        <strain evidence="2 3">MCA 2952</strain>
    </source>
</reference>
<dbReference type="Gene3D" id="1.20.1280.50">
    <property type="match status" value="1"/>
</dbReference>
<feature type="compositionally biased region" description="Pro residues" evidence="1">
    <location>
        <begin position="358"/>
        <end position="367"/>
    </location>
</feature>
<evidence type="ECO:0000313" key="2">
    <source>
        <dbReference type="EMBL" id="KTB40270.1"/>
    </source>
</evidence>
<sequence length="651" mass="74492">MSTHEREFESSDLDDTANVSSRIMDLLRTGRALSTADDSYAENLVDMTDERLESYLGKISRLKKKVFALRKKRKQFRSLWAPIRMLPPEILSVIFSHVEEMNQLSTTENSHSPASEVGSVCAHWRMVSLATPRLWAGISLTIDFDHKHAPIILERLKLYLLRSHPARLFLDLNFGGSVGKHTKEGILLLQTLLEHADRWHDLKLIVADMPNYATSWVLEQLKWKLSSLRNLHIELRRGDYEREWNHLDTLESACPNIEKLVIPCSLYFPKAHIVDTRFHFNKITHLTLDHNLETVLVALERCPQLVSAHLILPPSQWSYTNWRRLDSDSDSGSEASFFHRNRRRSTNAEGQTQSGKPPKQPKSPPEPLQLNSLTKLIIEIDGVSNMESTKYPFRHAAKALNAITTPSLASFSLISDATHLQRVSRGDTLNSNLVSVIERLMARSGCAGRMRTFRVERLPFSDTQLVTLLKLMEGLTELGIREAEGPKKNSWDNRWGEPENETVTKAFLREMTISHNVQETLKEIVEPGGKANDNGCGRHYEDDESVLPLHTGPPLLPSLRSLDLWVHLDWNGGYFEDMIESRMKADKLKTVHLKINDDLIWLQTYRLQRFQQNGLAVRVQSRANETNVLYQRLIIDYGLEIGHDVDEESSE</sequence>
<name>A0A0W0FVN9_MONRR</name>
<proteinExistence type="predicted"/>
<dbReference type="Proteomes" id="UP000054988">
    <property type="component" value="Unassembled WGS sequence"/>
</dbReference>
<organism evidence="2 3">
    <name type="scientific">Moniliophthora roreri</name>
    <name type="common">Frosty pod rot fungus</name>
    <name type="synonym">Monilia roreri</name>
    <dbReference type="NCBI Taxonomy" id="221103"/>
    <lineage>
        <taxon>Eukaryota</taxon>
        <taxon>Fungi</taxon>
        <taxon>Dikarya</taxon>
        <taxon>Basidiomycota</taxon>
        <taxon>Agaricomycotina</taxon>
        <taxon>Agaricomycetes</taxon>
        <taxon>Agaricomycetidae</taxon>
        <taxon>Agaricales</taxon>
        <taxon>Marasmiineae</taxon>
        <taxon>Marasmiaceae</taxon>
        <taxon>Moniliophthora</taxon>
    </lineage>
</organism>
<dbReference type="EMBL" id="LATX01001593">
    <property type="protein sequence ID" value="KTB40270.1"/>
    <property type="molecule type" value="Genomic_DNA"/>
</dbReference>
<gene>
    <name evidence="2" type="ORF">WG66_7170</name>
</gene>
<accession>A0A0W0FVN9</accession>
<comment type="caution">
    <text evidence="2">The sequence shown here is derived from an EMBL/GenBank/DDBJ whole genome shotgun (WGS) entry which is preliminary data.</text>
</comment>
<feature type="region of interest" description="Disordered" evidence="1">
    <location>
        <begin position="333"/>
        <end position="368"/>
    </location>
</feature>
<evidence type="ECO:0000313" key="3">
    <source>
        <dbReference type="Proteomes" id="UP000054988"/>
    </source>
</evidence>
<protein>
    <submittedName>
        <fullName evidence="2">Uncharacterized protein</fullName>
    </submittedName>
</protein>
<dbReference type="eggNOG" id="ENOG502RCFJ">
    <property type="taxonomic scope" value="Eukaryota"/>
</dbReference>
<dbReference type="AlphaFoldDB" id="A0A0W0FVN9"/>